<gene>
    <name evidence="1" type="ORF">PS467_24990</name>
</gene>
<name>A0ABY9V2X1_9ACTN</name>
<dbReference type="EMBL" id="CP117522">
    <property type="protein sequence ID" value="WNE98354.1"/>
    <property type="molecule type" value="Genomic_DNA"/>
</dbReference>
<sequence length="252" mass="28689">MTDLFTVSIDAVEDSTFRGRVHLINPDAWQVPSEPTFPMALLVDAWFLLTNGHLHNDDDGVPRGDRYPFSEERGKEIVAGMRLKEEFSELYGFLFGKKLRVDADGYLLGDDGRTVLEPRTLAKDVYELGGGSGHDGISHLVWTRNNGEAFSQRAADVVTTYRCGTVRNVPLWSEVAALEDEDEPWEPGESREEMATWEDPADLEHWRVWRLLETRSFDERPYVDIVVTVRHPAYLEHLTAGMRWSTAHTGRV</sequence>
<accession>A0ABY9V2X1</accession>
<evidence type="ECO:0000313" key="2">
    <source>
        <dbReference type="Proteomes" id="UP001305606"/>
    </source>
</evidence>
<dbReference type="RefSeq" id="WP_311037109.1">
    <property type="nucleotide sequence ID" value="NZ_CP117522.1"/>
</dbReference>
<proteinExistence type="predicted"/>
<dbReference type="Proteomes" id="UP001305606">
    <property type="component" value="Chromosome"/>
</dbReference>
<evidence type="ECO:0000313" key="1">
    <source>
        <dbReference type="EMBL" id="WNE98354.1"/>
    </source>
</evidence>
<protein>
    <submittedName>
        <fullName evidence="1">Uncharacterized protein</fullName>
    </submittedName>
</protein>
<organism evidence="1 2">
    <name type="scientific">Streptomyces luomodiensis</name>
    <dbReference type="NCBI Taxonomy" id="3026192"/>
    <lineage>
        <taxon>Bacteria</taxon>
        <taxon>Bacillati</taxon>
        <taxon>Actinomycetota</taxon>
        <taxon>Actinomycetes</taxon>
        <taxon>Kitasatosporales</taxon>
        <taxon>Streptomycetaceae</taxon>
        <taxon>Streptomyces</taxon>
    </lineage>
</organism>
<keyword evidence="2" id="KW-1185">Reference proteome</keyword>
<reference evidence="1 2" key="1">
    <citation type="submission" date="2023-02" db="EMBL/GenBank/DDBJ databases">
        <title>Streptomyces sp. SCA4-21 with antifungal activity against Fusarium oxysporum f. sp. cubense, Streptomyces sp. SCA2-17 with antifungal activity against Fusarium oxysporum f. sp. cubense.</title>
        <authorList>
            <person name="Qi D."/>
        </authorList>
    </citation>
    <scope>NUCLEOTIDE SEQUENCE [LARGE SCALE GENOMIC DNA]</scope>
    <source>
        <strain evidence="1 2">SCA4-21</strain>
    </source>
</reference>